<evidence type="ECO:0000313" key="1">
    <source>
        <dbReference type="EMBL" id="PKY59607.1"/>
    </source>
</evidence>
<keyword evidence="2" id="KW-1185">Reference proteome</keyword>
<evidence type="ECO:0000313" key="2">
    <source>
        <dbReference type="Proteomes" id="UP000234323"/>
    </source>
</evidence>
<sequence length="145" mass="16785">MGGVTNRDQAIQKCLDINISNANAAVTVVCKDKDLEIDGTKIEKMNHEEGNRYLGIWFRYDNRRKNFKKKIKTIIDKASIVLSKEECEFLMQRINCLVKRCANLSRSTPNFIIYEKEIYGLKTIYDLQLESISKNIIYQANGNEN</sequence>
<name>A0A2I1HL57_9GLOM</name>
<organism evidence="1 2">
    <name type="scientific">Rhizophagus irregularis</name>
    <dbReference type="NCBI Taxonomy" id="588596"/>
    <lineage>
        <taxon>Eukaryota</taxon>
        <taxon>Fungi</taxon>
        <taxon>Fungi incertae sedis</taxon>
        <taxon>Mucoromycota</taxon>
        <taxon>Glomeromycotina</taxon>
        <taxon>Glomeromycetes</taxon>
        <taxon>Glomerales</taxon>
        <taxon>Glomeraceae</taxon>
        <taxon>Rhizophagus</taxon>
    </lineage>
</organism>
<dbReference type="AlphaFoldDB" id="A0A2I1HL57"/>
<reference evidence="1 2" key="1">
    <citation type="submission" date="2015-10" db="EMBL/GenBank/DDBJ databases">
        <title>Genome analyses suggest a sexual origin of heterokaryosis in a supposedly ancient asexual fungus.</title>
        <authorList>
            <person name="Ropars J."/>
            <person name="Sedzielewska K."/>
            <person name="Noel J."/>
            <person name="Charron P."/>
            <person name="Farinelli L."/>
            <person name="Marton T."/>
            <person name="Kruger M."/>
            <person name="Pelin A."/>
            <person name="Brachmann A."/>
            <person name="Corradi N."/>
        </authorList>
    </citation>
    <scope>NUCLEOTIDE SEQUENCE [LARGE SCALE GENOMIC DNA]</scope>
    <source>
        <strain evidence="1 2">A4</strain>
    </source>
</reference>
<proteinExistence type="predicted"/>
<dbReference type="EMBL" id="LLXI01003653">
    <property type="protein sequence ID" value="PKY59607.1"/>
    <property type="molecule type" value="Genomic_DNA"/>
</dbReference>
<comment type="caution">
    <text evidence="1">The sequence shown here is derived from an EMBL/GenBank/DDBJ whole genome shotgun (WGS) entry which is preliminary data.</text>
</comment>
<accession>A0A2I1HL57</accession>
<dbReference type="Proteomes" id="UP000234323">
    <property type="component" value="Unassembled WGS sequence"/>
</dbReference>
<protein>
    <submittedName>
        <fullName evidence="1">Uncharacterized protein</fullName>
    </submittedName>
</protein>
<gene>
    <name evidence="1" type="ORF">RhiirA4_482482</name>
</gene>